<evidence type="ECO:0000313" key="1">
    <source>
        <dbReference type="EMBL" id="OQP64131.1"/>
    </source>
</evidence>
<protein>
    <submittedName>
        <fullName evidence="1">Uncharacterized protein</fullName>
    </submittedName>
</protein>
<name>A0A1V9G0I6_9BACT</name>
<sequence>MQIRHYIFVNGRFVPVTGLLKKGPVINYTCANNHQYVYLLADVKKLNYFYCNYENAPIRTSEQAPGF</sequence>
<organism evidence="1 2">
    <name type="scientific">Niastella vici</name>
    <dbReference type="NCBI Taxonomy" id="1703345"/>
    <lineage>
        <taxon>Bacteria</taxon>
        <taxon>Pseudomonadati</taxon>
        <taxon>Bacteroidota</taxon>
        <taxon>Chitinophagia</taxon>
        <taxon>Chitinophagales</taxon>
        <taxon>Chitinophagaceae</taxon>
        <taxon>Niastella</taxon>
    </lineage>
</organism>
<keyword evidence="2" id="KW-1185">Reference proteome</keyword>
<reference evidence="1 2" key="1">
    <citation type="submission" date="2016-03" db="EMBL/GenBank/DDBJ databases">
        <title>Niastella vici sp. nov., isolated from farmland soil.</title>
        <authorList>
            <person name="Chen L."/>
            <person name="Wang D."/>
            <person name="Yang S."/>
            <person name="Wang G."/>
        </authorList>
    </citation>
    <scope>NUCLEOTIDE SEQUENCE [LARGE SCALE GENOMIC DNA]</scope>
    <source>
        <strain evidence="1 2">DJ57</strain>
    </source>
</reference>
<dbReference type="AlphaFoldDB" id="A0A1V9G0I6"/>
<gene>
    <name evidence="1" type="ORF">A3860_22255</name>
</gene>
<proteinExistence type="predicted"/>
<comment type="caution">
    <text evidence="1">The sequence shown here is derived from an EMBL/GenBank/DDBJ whole genome shotgun (WGS) entry which is preliminary data.</text>
</comment>
<dbReference type="STRING" id="1703345.A3860_22255"/>
<dbReference type="EMBL" id="LVYD01000043">
    <property type="protein sequence ID" value="OQP64131.1"/>
    <property type="molecule type" value="Genomic_DNA"/>
</dbReference>
<accession>A0A1V9G0I6</accession>
<dbReference type="Proteomes" id="UP000192796">
    <property type="component" value="Unassembled WGS sequence"/>
</dbReference>
<evidence type="ECO:0000313" key="2">
    <source>
        <dbReference type="Proteomes" id="UP000192796"/>
    </source>
</evidence>